<reference evidence="3" key="1">
    <citation type="journal article" date="2015" name="BMC Genomics">
        <title>Draft genome of a commonly misdiagnosed multidrug resistant pathogen Candida auris.</title>
        <authorList>
            <person name="Chatterjee S."/>
            <person name="Alampalli S.V."/>
            <person name="Nageshan R.K."/>
            <person name="Chettiar S.T."/>
            <person name="Joshi S."/>
            <person name="Tatu U.S."/>
        </authorList>
    </citation>
    <scope>NUCLEOTIDE SEQUENCE [LARGE SCALE GENOMIC DNA]</scope>
    <source>
        <strain evidence="3">6684</strain>
    </source>
</reference>
<evidence type="ECO:0000256" key="1">
    <source>
        <dbReference type="SAM" id="MobiDB-lite"/>
    </source>
</evidence>
<dbReference type="Proteomes" id="UP000037122">
    <property type="component" value="Unassembled WGS sequence"/>
</dbReference>
<gene>
    <name evidence="2" type="ORF">QG37_00326</name>
</gene>
<sequence>MEERCGCYIKGTKSQRKKIAVWRCVDKACITWPTYAWEKVAAITSTGAGQEKQNSTQPTKSGDDKKKIKRRCPTVAFLDDLLLKAA</sequence>
<organism evidence="2 3">
    <name type="scientific">Candidozyma auris</name>
    <name type="common">Yeast</name>
    <name type="synonym">Candida auris</name>
    <dbReference type="NCBI Taxonomy" id="498019"/>
    <lineage>
        <taxon>Eukaryota</taxon>
        <taxon>Fungi</taxon>
        <taxon>Dikarya</taxon>
        <taxon>Ascomycota</taxon>
        <taxon>Saccharomycotina</taxon>
        <taxon>Pichiomycetes</taxon>
        <taxon>Metschnikowiaceae</taxon>
        <taxon>Candidozyma</taxon>
    </lineage>
</organism>
<dbReference type="VEuPathDB" id="FungiDB:QG37_00326"/>
<accession>A0A0L0P843</accession>
<name>A0A0L0P843_CANAR</name>
<proteinExistence type="predicted"/>
<protein>
    <submittedName>
        <fullName evidence="2">Uncharacterized protein</fullName>
    </submittedName>
</protein>
<evidence type="ECO:0000313" key="2">
    <source>
        <dbReference type="EMBL" id="KNE02518.1"/>
    </source>
</evidence>
<feature type="region of interest" description="Disordered" evidence="1">
    <location>
        <begin position="46"/>
        <end position="68"/>
    </location>
</feature>
<dbReference type="EMBL" id="LGST01000003">
    <property type="protein sequence ID" value="KNE02518.1"/>
    <property type="molecule type" value="Genomic_DNA"/>
</dbReference>
<dbReference type="AlphaFoldDB" id="A0A0L0P843"/>
<comment type="caution">
    <text evidence="2">The sequence shown here is derived from an EMBL/GenBank/DDBJ whole genome shotgun (WGS) entry which is preliminary data.</text>
</comment>
<evidence type="ECO:0000313" key="3">
    <source>
        <dbReference type="Proteomes" id="UP000037122"/>
    </source>
</evidence>
<feature type="compositionally biased region" description="Polar residues" evidence="1">
    <location>
        <begin position="46"/>
        <end position="60"/>
    </location>
</feature>